<feature type="region of interest" description="Disordered" evidence="5">
    <location>
        <begin position="2946"/>
        <end position="2971"/>
    </location>
</feature>
<proteinExistence type="predicted"/>
<evidence type="ECO:0000256" key="2">
    <source>
        <dbReference type="ARBA" id="ARBA00022801"/>
    </source>
</evidence>
<evidence type="ECO:0000259" key="6">
    <source>
        <dbReference type="PROSITE" id="PS51192"/>
    </source>
</evidence>
<dbReference type="SMART" id="SM00490">
    <property type="entry name" value="HELICc"/>
    <property type="match status" value="1"/>
</dbReference>
<feature type="domain" description="Helicase C-terminal" evidence="7">
    <location>
        <begin position="550"/>
        <end position="744"/>
    </location>
</feature>
<dbReference type="PANTHER" id="PTHR18934:SF99">
    <property type="entry name" value="ATP-DEPENDENT RNA HELICASE DHX37-RELATED"/>
    <property type="match status" value="1"/>
</dbReference>
<dbReference type="GeneID" id="34622861"/>
<dbReference type="InterPro" id="IPR014001">
    <property type="entry name" value="Helicase_ATP-bd"/>
</dbReference>
<dbReference type="InterPro" id="IPR027417">
    <property type="entry name" value="P-loop_NTPase"/>
</dbReference>
<dbReference type="PROSITE" id="PS51194">
    <property type="entry name" value="HELICASE_CTER"/>
    <property type="match status" value="1"/>
</dbReference>
<dbReference type="Proteomes" id="UP000515125">
    <property type="component" value="Unplaced"/>
</dbReference>
<dbReference type="PROSITE" id="PS51192">
    <property type="entry name" value="HELICASE_ATP_BIND_1"/>
    <property type="match status" value="1"/>
</dbReference>
<organism evidence="8 9">
    <name type="scientific">Cyclospora cayetanensis</name>
    <dbReference type="NCBI Taxonomy" id="88456"/>
    <lineage>
        <taxon>Eukaryota</taxon>
        <taxon>Sar</taxon>
        <taxon>Alveolata</taxon>
        <taxon>Apicomplexa</taxon>
        <taxon>Conoidasida</taxon>
        <taxon>Coccidia</taxon>
        <taxon>Eucoccidiorida</taxon>
        <taxon>Eimeriorina</taxon>
        <taxon>Eimeriidae</taxon>
        <taxon>Cyclospora</taxon>
    </lineage>
</organism>
<feature type="region of interest" description="Disordered" evidence="5">
    <location>
        <begin position="834"/>
        <end position="867"/>
    </location>
</feature>
<gene>
    <name evidence="9" type="primary">LOC34622861</name>
</gene>
<accession>A0A6P6RTK2</accession>
<dbReference type="InterPro" id="IPR001650">
    <property type="entry name" value="Helicase_C-like"/>
</dbReference>
<dbReference type="SUPFAM" id="SSF52540">
    <property type="entry name" value="P-loop containing nucleoside triphosphate hydrolases"/>
    <property type="match status" value="1"/>
</dbReference>
<feature type="domain" description="Helicase ATP-binding" evidence="6">
    <location>
        <begin position="100"/>
        <end position="304"/>
    </location>
</feature>
<name>A0A6P6RTK2_9EIME</name>
<keyword evidence="4" id="KW-0067">ATP-binding</keyword>
<feature type="region of interest" description="Disordered" evidence="5">
    <location>
        <begin position="2194"/>
        <end position="2219"/>
    </location>
</feature>
<feature type="compositionally biased region" description="Basic and acidic residues" evidence="5">
    <location>
        <begin position="2198"/>
        <end position="2214"/>
    </location>
</feature>
<protein>
    <submittedName>
        <fullName evidence="9">Uncharacterized protein LOC34622861</fullName>
    </submittedName>
</protein>
<evidence type="ECO:0000256" key="1">
    <source>
        <dbReference type="ARBA" id="ARBA00022741"/>
    </source>
</evidence>
<feature type="region of interest" description="Disordered" evidence="5">
    <location>
        <begin position="1733"/>
        <end position="1858"/>
    </location>
</feature>
<dbReference type="GO" id="GO:0016787">
    <property type="term" value="F:hydrolase activity"/>
    <property type="evidence" value="ECO:0007669"/>
    <property type="project" value="UniProtKB-KW"/>
</dbReference>
<evidence type="ECO:0000256" key="4">
    <source>
        <dbReference type="ARBA" id="ARBA00022840"/>
    </source>
</evidence>
<feature type="compositionally biased region" description="Low complexity" evidence="5">
    <location>
        <begin position="1769"/>
        <end position="1781"/>
    </location>
</feature>
<evidence type="ECO:0000313" key="8">
    <source>
        <dbReference type="Proteomes" id="UP000515125"/>
    </source>
</evidence>
<reference evidence="9" key="1">
    <citation type="submission" date="2025-08" db="UniProtKB">
        <authorList>
            <consortium name="RefSeq"/>
        </authorList>
    </citation>
    <scope>IDENTIFICATION</scope>
</reference>
<feature type="compositionally biased region" description="Low complexity" evidence="5">
    <location>
        <begin position="1079"/>
        <end position="1094"/>
    </location>
</feature>
<keyword evidence="8" id="KW-1185">Reference proteome</keyword>
<feature type="region of interest" description="Disordered" evidence="5">
    <location>
        <begin position="1079"/>
        <end position="1118"/>
    </location>
</feature>
<dbReference type="GO" id="GO:0003723">
    <property type="term" value="F:RNA binding"/>
    <property type="evidence" value="ECO:0007669"/>
    <property type="project" value="TreeGrafter"/>
</dbReference>
<dbReference type="CDD" id="cd17917">
    <property type="entry name" value="DEXHc_RHA-like"/>
    <property type="match status" value="1"/>
</dbReference>
<evidence type="ECO:0000256" key="5">
    <source>
        <dbReference type="SAM" id="MobiDB-lite"/>
    </source>
</evidence>
<dbReference type="GO" id="GO:0004386">
    <property type="term" value="F:helicase activity"/>
    <property type="evidence" value="ECO:0007669"/>
    <property type="project" value="UniProtKB-KW"/>
</dbReference>
<feature type="region of interest" description="Disordered" evidence="5">
    <location>
        <begin position="1642"/>
        <end position="1669"/>
    </location>
</feature>
<sequence length="2993" mass="328901">MLGTKCLDTSEEGTLPRGGSPRASAEEDDQHIERKEQQDGPGDLPREAANFFPAKHPQPNVVCSTGPFPWLPPLRLSESVKTAITSSLGLPTLRIGAELLDVIRSNLVTVVTGSTGCGKTTIVPLLLLLQHTNARLLIALPRRIAAQMAAERLRQLLGEERLGQTVGYHVGHEEPCKSEATRLMFVTAGMLRKYVTRALRHLHIIGKKPQCRLECSSDGVSSMMHTSFRSSFPYDFVLVDEVHERTVDCDMSLLLLKCLAVKVTAAASVARAPLPVFRIVVMSATISAHDFATFLAGESLNMFEAEHAAWTDQTLLLRIRGTLMKSQLPHLPNKGLNDQRCELGRRERLIGLARNLSSPLNELVHLWKNRRSRELVNVFKDQQRSMKLRGACGMLQWRHVSGSARVNANCVEVARRTNFPVEELFWEDLCDLASASLASAAADLLSLAASPTLLRCLGIDPDTGCPFTPAGDVPRSFLHACKPQIYPQTGSAEDPAEPYQGEGASWLESEYDTMPSRNDYCFEKPRLNFSCLEKASRLLMLIHVQCLLRNAPQLGVLVFLPGKTEIFRMMSALDHAKNEAAAALEAMENARRSGTRPDSRGETEDSVIRLRVDVQVLRIHRDAETDDLKHAKQHAPRSTCMKIILATNIAESSITFVDVCIVMDFALVKEKHVHSVTKAHRLQLRWASRAALDQRKGRTGRVREGVYMCLIPRMLYEVLEPFPLPELQRLPLEDVLIDTMAALPAESSDASLFFLSQAQDPPDVGKAHEALCSMEASARGPKLQTSSSPPDAVVLRWLVSRSARLAAAGCCTAPLFPEAAEALQRMRPYRQFKREPVRRRNVKREEGMPWQQAATNPRTPGGKPSTSDTSRFMWGEFIPCDICVDVMAMLHLHRRFGDCLKHLQSHLMARGTQLLPDKPAQRDGRQRKYTAAEMGELKRCLAASGVSIQGVADVASQYFSIDRKLASLEFANGLSGASRAMPASVGAAGGDLQGEACMWTSNAQLAGGVESLVWRLQLVLAAAYMPFGFSHIRDSSMQAPFNMSQERRSHFAYNVLCYEAFRERPDLLPSSGALQEDSAAASRAALSSSPSPARGMQNDCVSPAAERQSKSATGEQDAKQHTPACRCAAVLCEGGTDIPSLRRGDLEAEVDVSLATNAELNRERWSQLHFVHKAQQLLRCSCSVAFRVNLAAALLQETDPQTLFGMPPHGWEGSRFVLQNAKLLLCNAFKTWMQRQQQAHAALGAAFDALCVELSAGGMLEASQGGAWRKGLSLPAAQIPQSASSHDEEGSSSSEATACVSKWLEVVRELDALVARSLHNAAATSKTRQVMKSLFALLLRRPNEVQQLLLQQRGVWSAARSQTDVMDRVRAELAAVLTHPSTAQQLASALGPLHFFSLRVDFGVPLADVLLCEGWIFDFSRGRHSGEQTGPLQRVQELLLPLLSAGCRALLPLDIRGAAEAVKEFYSSKQVRACRQQARGTNTKRAKGEGRLRFLAQQRELQVPTFSVWRSLVEECIDALAASAETAQQLASAPAKADVASAAAPSGELRRLLEEAAKTTQVVSAYWRHCTLDHAQLNARKSQILVFGDSHRRALLQWLHRAANAVTLATSRKRQGEMRGPELECISQPLWASTLPFADKRSSTAEPLAGSHSSALLQGEAAASQKPPAPADRLLEELLLEAAQSTQAAAGGADMQEACLGTFASLALSASGRLLEMQHADFERAERLLEERDAAEEAPQRGRLLDPTADASDTGVFDRASRHPLAEPSSTLLSSRNAASSNRRRQISRGKGSSLDPHSQTQSVKDENRTQRPLAHCSRLPEQTHAPAGRELPPKKEVSASTLSGASKEVVQDRQGGGDHWIREERRYALHEGPFFSVSHRFLKAFLALDAEGRSKRRLTGRPSTARVCRIAEQSILHSNGPFYPESQSREFLLLSLSEWDTSAGLGSGGSDVVAASLLPPLPHLEELLLFLLASAVSLFVSESCLCYCCKVCPCNPQGRHGALSGASEAETGGKARCAAGFGKKAARKRCCAFCMQRAVCYATVSFGGFREFAFVPQFLWKEPDIALLNEARAALDSVLRPVADIRVDWGGERCDFDDGAAARTLATKAQGSGNSDKFAGTWIEDEEEEDEATRHVACMHTLEEPQRGHCGSQEQAAAAAGASLDSLLEQLVRPKTRLQYTQRLGATTATAHLRSRVGAEHEAGAAELPKAENRIPASAADTRGFAAPCWEKLDRAKQQREEREGESQLSASSIAVWSTQGAAVSISPSLKASTAAVSAAVSAAASQLSAPPLSERTAEAACQTSPDSTVGCSLEAPGRLWGWDPLAKALAESLEFAKGPHASKTILLPESAKPSMWGLPVSLLMLQHSEQKLPPLAGGKAATPPPWHALSPTDRTACVERLLLQCANSCCRVPLGVVAELQRVSIEQLPSAVPSWAILALKYLLEELSPSAERQPDADGDGPFSGETPHGGRGTARELLLPLSRRTHLKGVSVQETLLQWLQETRLLTPTLVEELRSTPKTAEQPELWVLDTERAERRRRSSCSRCYCEGLLVRDDAERCACKNWSCVIGCRFPHRLVPLLDDEKASLAKLKLESRLLLTPPSLAFVCTYLQPLLRTRRRLQVLLRAKQEETFKPGDDPAVVAQQNRMKQQQSHAVDQLVGWVLCGGPVSHVVGFRIFQYHVFPSDSLVDVGGHTDAQRVFFWRRVASALVPQRIPLERRLRHQGGSRQAAATTPPTDSVAPFAAAAEIIYKFEQSVALSSHLDMQKSADFVAYLTTMIARRCSWRAEKAHLHDSEMYQKFMYEFWDADKPLTVPGGEVGAEWGEPLHDENEHLRRFAECQRGRPQGPPVRVSQQHQQGPLSSAIRTMLAQTSSHLQESIMPSDLFDWQQRLLEKQRRGVLRHLDSALAALPEDWVQGKWTTERVMQEQCALWRWAADEEDIQQQREAARAAQQQREAEEENKKMSKIRKRRRELEEAALQSLTDDVFQLF</sequence>
<feature type="region of interest" description="Disordered" evidence="5">
    <location>
        <begin position="1"/>
        <end position="51"/>
    </location>
</feature>
<feature type="region of interest" description="Disordered" evidence="5">
    <location>
        <begin position="2453"/>
        <end position="2476"/>
    </location>
</feature>
<keyword evidence="1" id="KW-0547">Nucleotide-binding</keyword>
<dbReference type="RefSeq" id="XP_026191156.1">
    <property type="nucleotide sequence ID" value="XM_026335371.1"/>
</dbReference>
<dbReference type="GO" id="GO:0005524">
    <property type="term" value="F:ATP binding"/>
    <property type="evidence" value="ECO:0007669"/>
    <property type="project" value="UniProtKB-KW"/>
</dbReference>
<dbReference type="PANTHER" id="PTHR18934">
    <property type="entry name" value="ATP-DEPENDENT RNA HELICASE"/>
    <property type="match status" value="1"/>
</dbReference>
<feature type="compositionally biased region" description="Polar residues" evidence="5">
    <location>
        <begin position="852"/>
        <end position="867"/>
    </location>
</feature>
<dbReference type="OrthoDB" id="5600252at2759"/>
<keyword evidence="2" id="KW-0378">Hydrolase</keyword>
<dbReference type="SMART" id="SM00487">
    <property type="entry name" value="DEXDc"/>
    <property type="match status" value="1"/>
</dbReference>
<evidence type="ECO:0000256" key="3">
    <source>
        <dbReference type="ARBA" id="ARBA00022806"/>
    </source>
</evidence>
<dbReference type="Gene3D" id="3.40.50.300">
    <property type="entry name" value="P-loop containing nucleotide triphosphate hydrolases"/>
    <property type="match status" value="2"/>
</dbReference>
<evidence type="ECO:0000259" key="7">
    <source>
        <dbReference type="PROSITE" id="PS51194"/>
    </source>
</evidence>
<evidence type="ECO:0000313" key="9">
    <source>
        <dbReference type="RefSeq" id="XP_026191156.1"/>
    </source>
</evidence>
<dbReference type="Pfam" id="PF00271">
    <property type="entry name" value="Helicase_C"/>
    <property type="match status" value="1"/>
</dbReference>
<keyword evidence="3" id="KW-0347">Helicase</keyword>
<dbReference type="CDD" id="cd18791">
    <property type="entry name" value="SF2_C_RHA"/>
    <property type="match status" value="1"/>
</dbReference>